<dbReference type="InterPro" id="IPR051840">
    <property type="entry name" value="NifX/NifY_domain"/>
</dbReference>
<dbReference type="STRING" id="86166.TAGGR_1441"/>
<dbReference type="InterPro" id="IPR033913">
    <property type="entry name" value="MTH1175_dom"/>
</dbReference>
<name>A0A0U9I8Y5_9BACT</name>
<feature type="domain" description="Dinitrogenase iron-molybdenum cofactor biosynthesis" evidence="1">
    <location>
        <begin position="8"/>
        <end position="99"/>
    </location>
</feature>
<dbReference type="PANTHER" id="PTHR33937">
    <property type="entry name" value="IRON-MOLYBDENUM PROTEIN-RELATED-RELATED"/>
    <property type="match status" value="1"/>
</dbReference>
<comment type="caution">
    <text evidence="2">The sequence shown here is derived from an EMBL/GenBank/DDBJ whole genome shotgun (WGS) entry which is preliminary data.</text>
</comment>
<dbReference type="EMBL" id="BCNO01000001">
    <property type="protein sequence ID" value="GAQ94262.1"/>
    <property type="molecule type" value="Genomic_DNA"/>
</dbReference>
<dbReference type="SUPFAM" id="SSF53146">
    <property type="entry name" value="Nitrogenase accessory factor-like"/>
    <property type="match status" value="1"/>
</dbReference>
<keyword evidence="3" id="KW-1185">Reference proteome</keyword>
<organism evidence="2 3">
    <name type="scientific">Thermodesulfovibrio aggregans</name>
    <dbReference type="NCBI Taxonomy" id="86166"/>
    <lineage>
        <taxon>Bacteria</taxon>
        <taxon>Pseudomonadati</taxon>
        <taxon>Nitrospirota</taxon>
        <taxon>Thermodesulfovibrionia</taxon>
        <taxon>Thermodesulfovibrionales</taxon>
        <taxon>Thermodesulfovibrionaceae</taxon>
        <taxon>Thermodesulfovibrio</taxon>
    </lineage>
</organism>
<dbReference type="Gene3D" id="3.30.420.130">
    <property type="entry name" value="Dinitrogenase iron-molybdenum cofactor biosynthesis domain"/>
    <property type="match status" value="1"/>
</dbReference>
<dbReference type="RefSeq" id="WP_059175726.1">
    <property type="nucleotide sequence ID" value="NZ_BCNO01000001.1"/>
</dbReference>
<dbReference type="Pfam" id="PF02579">
    <property type="entry name" value="Nitro_FeMo-Co"/>
    <property type="match status" value="1"/>
</dbReference>
<dbReference type="AlphaFoldDB" id="A0A0U9I8Y5"/>
<dbReference type="CDD" id="cd00851">
    <property type="entry name" value="MTH1175"/>
    <property type="match status" value="1"/>
</dbReference>
<dbReference type="Proteomes" id="UP000054976">
    <property type="component" value="Unassembled WGS sequence"/>
</dbReference>
<dbReference type="InterPro" id="IPR003731">
    <property type="entry name" value="Di-Nase_FeMo-co_biosynth"/>
</dbReference>
<accession>A0A0U9I8Y5</accession>
<evidence type="ECO:0000259" key="1">
    <source>
        <dbReference type="Pfam" id="PF02579"/>
    </source>
</evidence>
<evidence type="ECO:0000313" key="2">
    <source>
        <dbReference type="EMBL" id="GAQ94262.1"/>
    </source>
</evidence>
<gene>
    <name evidence="2" type="ORF">TAGGR_1441</name>
</gene>
<dbReference type="PANTHER" id="PTHR33937:SF2">
    <property type="entry name" value="DINITROGENASE IRON-MOLYBDENUM COFACTOR BIOSYNTHESIS DOMAIN-CONTAINING PROTEIN"/>
    <property type="match status" value="1"/>
</dbReference>
<proteinExistence type="predicted"/>
<evidence type="ECO:0000313" key="3">
    <source>
        <dbReference type="Proteomes" id="UP000054976"/>
    </source>
</evidence>
<sequence length="119" mass="12708">MRVAIATDGGFVAQHFGRCPGFTIFEIEDGKIINKSFVENPGYKAHQPGQVPMFLRNQNVNCVIAGGMGPNAVMNLQASGIQVLVGITGKVEEVIDKLISGTLTGGESLCEHGEHECKH</sequence>
<dbReference type="OrthoDB" id="280278at2"/>
<protein>
    <submittedName>
        <fullName evidence="2">Predicted Fe-Mo cluster-binding protein, NifX family</fullName>
    </submittedName>
</protein>
<dbReference type="InterPro" id="IPR036105">
    <property type="entry name" value="DiNase_FeMo-co_biosyn_sf"/>
</dbReference>
<reference evidence="3" key="1">
    <citation type="submission" date="2016-01" db="EMBL/GenBank/DDBJ databases">
        <title>Draft genome sequence of Thermodesulfovibrio aggregans strain TGE-P1.</title>
        <authorList>
            <person name="Sekiguchi Y."/>
            <person name="Ohashi A."/>
            <person name="Matsuura N."/>
            <person name="Tourlousse M.D."/>
        </authorList>
    </citation>
    <scope>NUCLEOTIDE SEQUENCE [LARGE SCALE GENOMIC DNA]</scope>
    <source>
        <strain evidence="3">TGE-P1</strain>
    </source>
</reference>